<dbReference type="PROSITE" id="PS50901">
    <property type="entry name" value="FTSK"/>
    <property type="match status" value="1"/>
</dbReference>
<evidence type="ECO:0000313" key="4">
    <source>
        <dbReference type="EMBL" id="CAB4567758.1"/>
    </source>
</evidence>
<keyword evidence="1" id="KW-0547">Nucleotide-binding</keyword>
<dbReference type="GO" id="GO:0005524">
    <property type="term" value="F:ATP binding"/>
    <property type="evidence" value="ECO:0007669"/>
    <property type="project" value="UniProtKB-KW"/>
</dbReference>
<proteinExistence type="predicted"/>
<dbReference type="GO" id="GO:0003677">
    <property type="term" value="F:DNA binding"/>
    <property type="evidence" value="ECO:0007669"/>
    <property type="project" value="InterPro"/>
</dbReference>
<organism evidence="4">
    <name type="scientific">freshwater metagenome</name>
    <dbReference type="NCBI Taxonomy" id="449393"/>
    <lineage>
        <taxon>unclassified sequences</taxon>
        <taxon>metagenomes</taxon>
        <taxon>ecological metagenomes</taxon>
    </lineage>
</organism>
<name>A0A6J6E2V6_9ZZZZ</name>
<dbReference type="SUPFAM" id="SSF52540">
    <property type="entry name" value="P-loop containing nucleoside triphosphate hydrolases"/>
    <property type="match status" value="1"/>
</dbReference>
<evidence type="ECO:0000259" key="3">
    <source>
        <dbReference type="PROSITE" id="PS50901"/>
    </source>
</evidence>
<protein>
    <submittedName>
        <fullName evidence="4">Unannotated protein</fullName>
    </submittedName>
</protein>
<dbReference type="InterPro" id="IPR027417">
    <property type="entry name" value="P-loop_NTPase"/>
</dbReference>
<feature type="domain" description="FtsK" evidence="3">
    <location>
        <begin position="1"/>
        <end position="151"/>
    </location>
</feature>
<dbReference type="Pfam" id="PF01580">
    <property type="entry name" value="FtsK_SpoIIIE"/>
    <property type="match status" value="1"/>
</dbReference>
<dbReference type="AlphaFoldDB" id="A0A6J6E2V6"/>
<dbReference type="EMBL" id="CAEZTD010000096">
    <property type="protein sequence ID" value="CAB4567758.1"/>
    <property type="molecule type" value="Genomic_DNA"/>
</dbReference>
<dbReference type="Gene3D" id="3.40.50.300">
    <property type="entry name" value="P-loop containing nucleotide triphosphate hydrolases"/>
    <property type="match status" value="2"/>
</dbReference>
<dbReference type="InterPro" id="IPR050206">
    <property type="entry name" value="FtsK/SpoIIIE/SftA"/>
</dbReference>
<evidence type="ECO:0000256" key="2">
    <source>
        <dbReference type="ARBA" id="ARBA00022840"/>
    </source>
</evidence>
<dbReference type="PANTHER" id="PTHR22683:SF1">
    <property type="entry name" value="TYPE VII SECRETION SYSTEM PROTEIN ESSC"/>
    <property type="match status" value="1"/>
</dbReference>
<gene>
    <name evidence="4" type="ORF">UFOPK1591_01129</name>
</gene>
<keyword evidence="2" id="KW-0067">ATP-binding</keyword>
<accession>A0A6J6E2V6</accession>
<reference evidence="4" key="1">
    <citation type="submission" date="2020-05" db="EMBL/GenBank/DDBJ databases">
        <authorList>
            <person name="Chiriac C."/>
            <person name="Salcher M."/>
            <person name="Ghai R."/>
            <person name="Kavagutti S V."/>
        </authorList>
    </citation>
    <scope>NUCLEOTIDE SEQUENCE</scope>
</reference>
<dbReference type="InterPro" id="IPR002543">
    <property type="entry name" value="FtsK_dom"/>
</dbReference>
<sequence>MGWILELAARMTPRQLEIAIIDFKGGIDYGPLAQLSHCVGIATDVDDGSIDRALEGLRFELIRREAQLRSTVEDERDELPRLIVVLDEFRATVAAHPLAAAVVIDLVARGRALGVHVVLSTQRASTSISDDIMANVPLRIAFRALSREESRFMVGSDAALTELREPGDAVISGLASEPIVVRAHPAWAPSASQTVTKTDGLPRRRLWMPALPTRVSLADVTQLTERAHPRGEPAVDVTHGTVALGIADSPETQDWQRAFIDLGEPGHVLMTGCSRSGRTNAVTVIANQILVPGSSSATVPPLIWTRDGFDLWDQLDERSVSRHGVAARNVVVDGLELVLASVEIEFRELLVERLTHALRAPDSPRFFVTCDSRGAWTTRLGALFAHRLDFVGGDAPPGRAVWRGRQVQVAEHKSEQRTEHDIDSADVIRQRRTDTKTEGAPPSCILVTRQRGERRRDTLDALALAGVTIVDVATPDEWMMKHDAFTQLSVEHAVVVTDEVTSFDSRVLLRAFSPIPPIPSRGALILLPDGSYQRLRL</sequence>
<evidence type="ECO:0000256" key="1">
    <source>
        <dbReference type="ARBA" id="ARBA00022741"/>
    </source>
</evidence>
<dbReference type="PANTHER" id="PTHR22683">
    <property type="entry name" value="SPORULATION PROTEIN RELATED"/>
    <property type="match status" value="1"/>
</dbReference>